<evidence type="ECO:0000256" key="1">
    <source>
        <dbReference type="ARBA" id="ARBA00008609"/>
    </source>
</evidence>
<sequence>MQDASPLLTTPLSHIWQKMGARMVAFAGYFMPVQFIEGVMKEHVWTRNNCGLFDVSHMGPAFLSLADETITGERAHLAISALVEALVPCDVAGLAPGQLRYTTLLNDDGGVLDDLFVGRPADPARQGSLYFVVNAGSKEQDFKRLVDATLGKATLHRLDNDALIAVQGPKAIEVIDILGAGPKNLGFMELMESNSPFGPVVVSRSGYTGEDGFEVLVSACKAEAFVTALLANQHVKAIGLGARDSLRLEAGLCLYGHDLDETISPIEAGLAWTIQKRRREQGSFPGSARILSELSHKPSRKRVGLVPRDKAPARDGTPIHNLSGRQVGHVTSGGFGPTVGSPIAMGYVEIGSSTIGTELDLIVRDQPRRWTVTALPFVPHKYYRKG</sequence>
<dbReference type="Gene3D" id="3.30.70.1400">
    <property type="entry name" value="Aminomethyltransferase beta-barrel domains"/>
    <property type="match status" value="1"/>
</dbReference>
<dbReference type="InterPro" id="IPR013977">
    <property type="entry name" value="GcvT_C"/>
</dbReference>
<dbReference type="InterPro" id="IPR029043">
    <property type="entry name" value="GcvT/YgfZ_C"/>
</dbReference>
<dbReference type="Pfam" id="PF08669">
    <property type="entry name" value="GCV_T_C"/>
    <property type="match status" value="1"/>
</dbReference>
<name>A0ABQ4PW82_9PROT</name>
<evidence type="ECO:0000256" key="6">
    <source>
        <dbReference type="ARBA" id="ARBA00047665"/>
    </source>
</evidence>
<keyword evidence="4" id="KW-0808">Transferase</keyword>
<dbReference type="SUPFAM" id="SSF101790">
    <property type="entry name" value="Aminomethyltransferase beta-barrel domain"/>
    <property type="match status" value="1"/>
</dbReference>
<dbReference type="InterPro" id="IPR006223">
    <property type="entry name" value="GcvT"/>
</dbReference>
<dbReference type="InterPro" id="IPR006222">
    <property type="entry name" value="GCVT_N"/>
</dbReference>
<dbReference type="Gene3D" id="3.30.1360.120">
    <property type="entry name" value="Probable tRNA modification gtpase trme, domain 1"/>
    <property type="match status" value="1"/>
</dbReference>
<comment type="catalytic activity">
    <reaction evidence="6">
        <text>N(6)-[(R)-S(8)-aminomethyldihydrolipoyl]-L-lysyl-[protein] + (6S)-5,6,7,8-tetrahydrofolate = N(6)-[(R)-dihydrolipoyl]-L-lysyl-[protein] + (6R)-5,10-methylene-5,6,7,8-tetrahydrofolate + NH4(+)</text>
        <dbReference type="Rhea" id="RHEA:16945"/>
        <dbReference type="Rhea" id="RHEA-COMP:10475"/>
        <dbReference type="Rhea" id="RHEA-COMP:10492"/>
        <dbReference type="ChEBI" id="CHEBI:15636"/>
        <dbReference type="ChEBI" id="CHEBI:28938"/>
        <dbReference type="ChEBI" id="CHEBI:57453"/>
        <dbReference type="ChEBI" id="CHEBI:83100"/>
        <dbReference type="ChEBI" id="CHEBI:83143"/>
        <dbReference type="EC" id="2.1.2.10"/>
    </reaction>
</comment>
<dbReference type="EMBL" id="BPFZ01000008">
    <property type="protein sequence ID" value="GIU67319.1"/>
    <property type="molecule type" value="Genomic_DNA"/>
</dbReference>
<comment type="caution">
    <text evidence="10">The sequence shown here is derived from an EMBL/GenBank/DDBJ whole genome shotgun (WGS) entry which is preliminary data.</text>
</comment>
<feature type="domain" description="GCVT N-terminal" evidence="8">
    <location>
        <begin position="14"/>
        <end position="277"/>
    </location>
</feature>
<reference evidence="10" key="2">
    <citation type="journal article" date="2023" name="ISME Commun">
        <title>Characterization of a bloom-associated alphaproteobacterial lineage, 'Candidatus Phycosocius': insights into freshwater algal-bacterial interactions.</title>
        <authorList>
            <person name="Tanabe Y."/>
            <person name="Yamaguchi H."/>
            <person name="Yoshida M."/>
            <person name="Kai A."/>
            <person name="Okazaki Y."/>
        </authorList>
    </citation>
    <scope>NUCLEOTIDE SEQUENCE</scope>
    <source>
        <strain evidence="10">BOTRYCO-1</strain>
    </source>
</reference>
<evidence type="ECO:0000313" key="11">
    <source>
        <dbReference type="Proteomes" id="UP001161064"/>
    </source>
</evidence>
<dbReference type="NCBIfam" id="TIGR00528">
    <property type="entry name" value="gcvT"/>
    <property type="match status" value="1"/>
</dbReference>
<dbReference type="InterPro" id="IPR028896">
    <property type="entry name" value="GcvT/YgfZ/DmdA"/>
</dbReference>
<reference evidence="10" key="1">
    <citation type="submission" date="2021-05" db="EMBL/GenBank/DDBJ databases">
        <authorList>
            <person name="Tanabe Y."/>
        </authorList>
    </citation>
    <scope>NUCLEOTIDE SEQUENCE</scope>
    <source>
        <strain evidence="10">BOTRYCO-1</strain>
    </source>
</reference>
<accession>A0ABQ4PW82</accession>
<dbReference type="PANTHER" id="PTHR43757">
    <property type="entry name" value="AMINOMETHYLTRANSFERASE"/>
    <property type="match status" value="1"/>
</dbReference>
<dbReference type="PANTHER" id="PTHR43757:SF2">
    <property type="entry name" value="AMINOMETHYLTRANSFERASE, MITOCHONDRIAL"/>
    <property type="match status" value="1"/>
</dbReference>
<evidence type="ECO:0000259" key="9">
    <source>
        <dbReference type="Pfam" id="PF08669"/>
    </source>
</evidence>
<keyword evidence="11" id="KW-1185">Reference proteome</keyword>
<protein>
    <recommendedName>
        <fullName evidence="2">aminomethyltransferase</fullName>
        <ecNumber evidence="2">2.1.2.10</ecNumber>
    </recommendedName>
    <alternativeName>
        <fullName evidence="5">Glycine cleavage system T protein</fullName>
    </alternativeName>
</protein>
<dbReference type="Proteomes" id="UP001161064">
    <property type="component" value="Unassembled WGS sequence"/>
</dbReference>
<dbReference type="Gene3D" id="4.10.1250.10">
    <property type="entry name" value="Aminomethyltransferase fragment"/>
    <property type="match status" value="1"/>
</dbReference>
<evidence type="ECO:0000256" key="2">
    <source>
        <dbReference type="ARBA" id="ARBA00012616"/>
    </source>
</evidence>
<dbReference type="EC" id="2.1.2.10" evidence="2"/>
<dbReference type="RefSeq" id="WP_284360168.1">
    <property type="nucleotide sequence ID" value="NZ_BPFZ01000008.1"/>
</dbReference>
<organism evidence="10 11">
    <name type="scientific">Candidatus Phycosocius spiralis</name>
    <dbReference type="NCBI Taxonomy" id="2815099"/>
    <lineage>
        <taxon>Bacteria</taxon>
        <taxon>Pseudomonadati</taxon>
        <taxon>Pseudomonadota</taxon>
        <taxon>Alphaproteobacteria</taxon>
        <taxon>Caulobacterales</taxon>
        <taxon>Caulobacterales incertae sedis</taxon>
        <taxon>Candidatus Phycosocius</taxon>
    </lineage>
</organism>
<dbReference type="Gene3D" id="2.40.30.110">
    <property type="entry name" value="Aminomethyltransferase beta-barrel domains"/>
    <property type="match status" value="1"/>
</dbReference>
<dbReference type="InterPro" id="IPR027266">
    <property type="entry name" value="TrmE/GcvT-like"/>
</dbReference>
<feature type="domain" description="Aminomethyltransferase C-terminal" evidence="9">
    <location>
        <begin position="300"/>
        <end position="378"/>
    </location>
</feature>
<dbReference type="NCBIfam" id="NF001567">
    <property type="entry name" value="PRK00389.1"/>
    <property type="match status" value="1"/>
</dbReference>
<evidence type="ECO:0000256" key="4">
    <source>
        <dbReference type="ARBA" id="ARBA00022679"/>
    </source>
</evidence>
<dbReference type="PIRSF" id="PIRSF006487">
    <property type="entry name" value="GcvT"/>
    <property type="match status" value="1"/>
</dbReference>
<evidence type="ECO:0000256" key="5">
    <source>
        <dbReference type="ARBA" id="ARBA00031395"/>
    </source>
</evidence>
<keyword evidence="3" id="KW-0032">Aminotransferase</keyword>
<comment type="similarity">
    <text evidence="1">Belongs to the GcvT family.</text>
</comment>
<evidence type="ECO:0000259" key="8">
    <source>
        <dbReference type="Pfam" id="PF01571"/>
    </source>
</evidence>
<proteinExistence type="inferred from homology"/>
<feature type="region of interest" description="Disordered" evidence="7">
    <location>
        <begin position="308"/>
        <end position="333"/>
    </location>
</feature>
<evidence type="ECO:0000313" key="10">
    <source>
        <dbReference type="EMBL" id="GIU67319.1"/>
    </source>
</evidence>
<dbReference type="SUPFAM" id="SSF103025">
    <property type="entry name" value="Folate-binding domain"/>
    <property type="match status" value="1"/>
</dbReference>
<dbReference type="Pfam" id="PF01571">
    <property type="entry name" value="GCV_T"/>
    <property type="match status" value="1"/>
</dbReference>
<evidence type="ECO:0000256" key="3">
    <source>
        <dbReference type="ARBA" id="ARBA00022576"/>
    </source>
</evidence>
<gene>
    <name evidence="10" type="primary">gcvT</name>
    <name evidence="10" type="ORF">PsB1_1473</name>
</gene>
<evidence type="ECO:0000256" key="7">
    <source>
        <dbReference type="SAM" id="MobiDB-lite"/>
    </source>
</evidence>